<keyword evidence="2 10" id="KW-0444">Lipid biosynthesis</keyword>
<keyword evidence="7 10" id="KW-0443">Lipid metabolism</keyword>
<evidence type="ECO:0000256" key="10">
    <source>
        <dbReference type="HAMAP-Rule" id="MF_00575"/>
    </source>
</evidence>
<feature type="binding site" evidence="10">
    <location>
        <position position="41"/>
    </location>
    <ligand>
        <name>Mn(2+)</name>
        <dbReference type="ChEBI" id="CHEBI:29035"/>
        <label>1</label>
    </ligand>
</feature>
<dbReference type="EMBL" id="BSPD01000040">
    <property type="protein sequence ID" value="GLS26194.1"/>
    <property type="molecule type" value="Genomic_DNA"/>
</dbReference>
<feature type="binding site" evidence="10">
    <location>
        <position position="8"/>
    </location>
    <ligand>
        <name>Mn(2+)</name>
        <dbReference type="ChEBI" id="CHEBI:29035"/>
        <label>1</label>
    </ligand>
</feature>
<evidence type="ECO:0000313" key="13">
    <source>
        <dbReference type="Proteomes" id="UP001156870"/>
    </source>
</evidence>
<keyword evidence="13" id="KW-1185">Reference proteome</keyword>
<comment type="caution">
    <text evidence="12">The sequence shown here is derived from an EMBL/GenBank/DDBJ whole genome shotgun (WGS) entry which is preliminary data.</text>
</comment>
<keyword evidence="3 10" id="KW-0997">Cell inner membrane</keyword>
<keyword evidence="6 10" id="KW-0378">Hydrolase</keyword>
<proteinExistence type="inferred from homology"/>
<comment type="similarity">
    <text evidence="10">Belongs to the LpxH family.</text>
</comment>
<feature type="binding site" evidence="10">
    <location>
        <position position="195"/>
    </location>
    <ligand>
        <name>substrate</name>
    </ligand>
</feature>
<feature type="binding site" evidence="10">
    <location>
        <position position="160"/>
    </location>
    <ligand>
        <name>substrate</name>
    </ligand>
</feature>
<feature type="binding site" evidence="10">
    <location>
        <position position="41"/>
    </location>
    <ligand>
        <name>Mn(2+)</name>
        <dbReference type="ChEBI" id="CHEBI:29035"/>
        <label>2</label>
    </ligand>
</feature>
<evidence type="ECO:0000256" key="1">
    <source>
        <dbReference type="ARBA" id="ARBA00022475"/>
    </source>
</evidence>
<dbReference type="PANTHER" id="PTHR34990:SF1">
    <property type="entry name" value="UDP-2,3-DIACYLGLUCOSAMINE HYDROLASE"/>
    <property type="match status" value="1"/>
</dbReference>
<comment type="caution">
    <text evidence="10">Lacks conserved residue(s) required for the propagation of feature annotation.</text>
</comment>
<reference evidence="12 13" key="1">
    <citation type="journal article" date="2014" name="Int. J. Syst. Evol. Microbiol.">
        <title>Complete genome sequence of Corynebacterium casei LMG S-19264T (=DSM 44701T), isolated from a smear-ripened cheese.</title>
        <authorList>
            <consortium name="US DOE Joint Genome Institute (JGI-PGF)"/>
            <person name="Walter F."/>
            <person name="Albersmeier A."/>
            <person name="Kalinowski J."/>
            <person name="Ruckert C."/>
        </authorList>
    </citation>
    <scope>NUCLEOTIDE SEQUENCE [LARGE SCALE GENOMIC DNA]</scope>
    <source>
        <strain evidence="12 13">NBRC 110095</strain>
    </source>
</reference>
<dbReference type="GO" id="GO:0009245">
    <property type="term" value="P:lipid A biosynthetic process"/>
    <property type="evidence" value="ECO:0007669"/>
    <property type="project" value="UniProtKB-UniRule"/>
</dbReference>
<dbReference type="Proteomes" id="UP001156870">
    <property type="component" value="Unassembled WGS sequence"/>
</dbReference>
<evidence type="ECO:0000259" key="11">
    <source>
        <dbReference type="Pfam" id="PF00149"/>
    </source>
</evidence>
<dbReference type="GO" id="GO:0019897">
    <property type="term" value="C:extrinsic component of plasma membrane"/>
    <property type="evidence" value="ECO:0007669"/>
    <property type="project" value="UniProtKB-UniRule"/>
</dbReference>
<feature type="binding site" evidence="10">
    <location>
        <position position="114"/>
    </location>
    <ligand>
        <name>Mn(2+)</name>
        <dbReference type="ChEBI" id="CHEBI:29035"/>
        <label>2</label>
    </ligand>
</feature>
<dbReference type="InterPro" id="IPR043461">
    <property type="entry name" value="LpxH-like"/>
</dbReference>
<name>A0AA37WLN1_9GAMM</name>
<dbReference type="GO" id="GO:0008758">
    <property type="term" value="F:UDP-2,3-diacylglucosamine hydrolase activity"/>
    <property type="evidence" value="ECO:0007669"/>
    <property type="project" value="UniProtKB-UniRule"/>
</dbReference>
<dbReference type="HAMAP" id="MF_00575">
    <property type="entry name" value="LpxH"/>
    <property type="match status" value="1"/>
</dbReference>
<keyword evidence="9 10" id="KW-0464">Manganese</keyword>
<evidence type="ECO:0000256" key="9">
    <source>
        <dbReference type="ARBA" id="ARBA00023211"/>
    </source>
</evidence>
<comment type="cofactor">
    <cofactor evidence="10">
        <name>Mn(2+)</name>
        <dbReference type="ChEBI" id="CHEBI:29035"/>
    </cofactor>
    <text evidence="10">Binds 2 Mn(2+) ions per subunit in a binuclear metal center.</text>
</comment>
<organism evidence="12 13">
    <name type="scientific">Marinibactrum halimedae</name>
    <dbReference type="NCBI Taxonomy" id="1444977"/>
    <lineage>
        <taxon>Bacteria</taxon>
        <taxon>Pseudomonadati</taxon>
        <taxon>Pseudomonadota</taxon>
        <taxon>Gammaproteobacteria</taxon>
        <taxon>Cellvibrionales</taxon>
        <taxon>Cellvibrionaceae</taxon>
        <taxon>Marinibactrum</taxon>
    </lineage>
</organism>
<dbReference type="EC" id="3.6.1.54" evidence="10"/>
<dbReference type="NCBIfam" id="NF003743">
    <property type="entry name" value="PRK05340.1"/>
    <property type="match status" value="1"/>
</dbReference>
<keyword evidence="1 10" id="KW-1003">Cell membrane</keyword>
<feature type="binding site" evidence="10">
    <location>
        <position position="167"/>
    </location>
    <ligand>
        <name>substrate</name>
    </ligand>
</feature>
<evidence type="ECO:0000256" key="2">
    <source>
        <dbReference type="ARBA" id="ARBA00022516"/>
    </source>
</evidence>
<comment type="catalytic activity">
    <reaction evidence="10">
        <text>UDP-2-N,3-O-bis[(3R)-3-hydroxytetradecanoyl]-alpha-D-glucosamine + H2O = 2-N,3-O-bis[(3R)-3-hydroxytetradecanoyl]-alpha-D-glucosaminyl 1-phosphate + UMP + 2 H(+)</text>
        <dbReference type="Rhea" id="RHEA:25213"/>
        <dbReference type="ChEBI" id="CHEBI:15377"/>
        <dbReference type="ChEBI" id="CHEBI:15378"/>
        <dbReference type="ChEBI" id="CHEBI:57865"/>
        <dbReference type="ChEBI" id="CHEBI:57957"/>
        <dbReference type="ChEBI" id="CHEBI:78847"/>
        <dbReference type="EC" id="3.6.1.54"/>
    </reaction>
</comment>
<evidence type="ECO:0000313" key="12">
    <source>
        <dbReference type="EMBL" id="GLS26194.1"/>
    </source>
</evidence>
<dbReference type="AlphaFoldDB" id="A0AA37WLN1"/>
<gene>
    <name evidence="10 12" type="primary">lpxH</name>
    <name evidence="12" type="ORF">GCM10007877_19090</name>
</gene>
<feature type="binding site" evidence="10">
    <location>
        <position position="197"/>
    </location>
    <ligand>
        <name>Mn(2+)</name>
        <dbReference type="ChEBI" id="CHEBI:29035"/>
        <label>1</label>
    </ligand>
</feature>
<dbReference type="SUPFAM" id="SSF56300">
    <property type="entry name" value="Metallo-dependent phosphatases"/>
    <property type="match status" value="1"/>
</dbReference>
<feature type="binding site" evidence="10">
    <location>
        <position position="122"/>
    </location>
    <ligand>
        <name>substrate</name>
    </ligand>
</feature>
<keyword evidence="5 10" id="KW-0479">Metal-binding</keyword>
<feature type="binding site" evidence="10">
    <location>
        <position position="79"/>
    </location>
    <ligand>
        <name>Mn(2+)</name>
        <dbReference type="ChEBI" id="CHEBI:29035"/>
        <label>2</label>
    </ligand>
</feature>
<keyword evidence="4 10" id="KW-0441">Lipid A biosynthesis</keyword>
<evidence type="ECO:0000256" key="8">
    <source>
        <dbReference type="ARBA" id="ARBA00023136"/>
    </source>
</evidence>
<sequence length="241" mass="27988">MAILFISDLHLDKNRPHVTRAFFRFLTNEASNADALYILGDFFEMWIGDDDDDEFVAQVIDALKRFTQSGIPTYFMRGNRDFLIGDEFAEKSGVHLLPDPTVVTLYDEPVLLMHGDSLCTKDEQYMAFRQQARSHAWQAEVLSKPLEERRAIAAHLRQQSKVMSSRKSEDIMDVTPEEVIKHMAHENTLKFIHGHTHRPARHDITVEGKNAERIVLGDWEDNAWYLKVEPDEWSLIEYSIR</sequence>
<evidence type="ECO:0000256" key="4">
    <source>
        <dbReference type="ARBA" id="ARBA00022556"/>
    </source>
</evidence>
<evidence type="ECO:0000256" key="6">
    <source>
        <dbReference type="ARBA" id="ARBA00022801"/>
    </source>
</evidence>
<dbReference type="NCBIfam" id="TIGR01854">
    <property type="entry name" value="lipid_A_lpxH"/>
    <property type="match status" value="1"/>
</dbReference>
<dbReference type="InterPro" id="IPR010138">
    <property type="entry name" value="UDP-diacylglucosamine_Hdrlase"/>
</dbReference>
<feature type="binding site" evidence="10">
    <location>
        <position position="10"/>
    </location>
    <ligand>
        <name>Mn(2+)</name>
        <dbReference type="ChEBI" id="CHEBI:29035"/>
        <label>1</label>
    </ligand>
</feature>
<comment type="subcellular location">
    <subcellularLocation>
        <location evidence="10">Cell inner membrane</location>
        <topology evidence="10">Peripheral membrane protein</topology>
        <orientation evidence="10">Cytoplasmic side</orientation>
    </subcellularLocation>
</comment>
<feature type="binding site" evidence="10">
    <location>
        <begin position="79"/>
        <end position="80"/>
    </location>
    <ligand>
        <name>substrate</name>
    </ligand>
</feature>
<dbReference type="RefSeq" id="WP_232595756.1">
    <property type="nucleotide sequence ID" value="NZ_BSPD01000040.1"/>
</dbReference>
<dbReference type="Gene3D" id="3.60.21.10">
    <property type="match status" value="1"/>
</dbReference>
<keyword evidence="8 10" id="KW-0472">Membrane</keyword>
<feature type="binding site" evidence="10">
    <location>
        <position position="195"/>
    </location>
    <ligand>
        <name>Mn(2+)</name>
        <dbReference type="ChEBI" id="CHEBI:29035"/>
        <label>2</label>
    </ligand>
</feature>
<evidence type="ECO:0000256" key="3">
    <source>
        <dbReference type="ARBA" id="ARBA00022519"/>
    </source>
</evidence>
<evidence type="ECO:0000256" key="5">
    <source>
        <dbReference type="ARBA" id="ARBA00022723"/>
    </source>
</evidence>
<evidence type="ECO:0000256" key="7">
    <source>
        <dbReference type="ARBA" id="ARBA00023098"/>
    </source>
</evidence>
<dbReference type="Pfam" id="PF00149">
    <property type="entry name" value="Metallophos"/>
    <property type="match status" value="1"/>
</dbReference>
<feature type="domain" description="Calcineurin-like phosphoesterase" evidence="11">
    <location>
        <begin position="1"/>
        <end position="199"/>
    </location>
</feature>
<dbReference type="InterPro" id="IPR029052">
    <property type="entry name" value="Metallo-depent_PP-like"/>
</dbReference>
<comment type="function">
    <text evidence="10">Hydrolyzes the pyrophosphate bond of UDP-2,3-diacylglucosamine to yield 2,3-diacylglucosamine 1-phosphate (lipid X) and UMP by catalyzing the attack of water at the alpha-P atom. Involved in the biosynthesis of lipid A, a phosphorylated glycolipid that anchors the lipopolysaccharide to the outer membrane of the cell.</text>
</comment>
<protein>
    <recommendedName>
        <fullName evidence="10">UDP-2,3-diacylglucosamine hydrolase</fullName>
        <ecNumber evidence="10">3.6.1.54</ecNumber>
    </recommendedName>
    <alternativeName>
        <fullName evidence="10">UDP-2,3-diacylglucosamine diphosphatase</fullName>
    </alternativeName>
</protein>
<accession>A0AA37WLN1</accession>
<dbReference type="GO" id="GO:0030145">
    <property type="term" value="F:manganese ion binding"/>
    <property type="evidence" value="ECO:0007669"/>
    <property type="project" value="UniProtKB-UniRule"/>
</dbReference>
<dbReference type="InterPro" id="IPR004843">
    <property type="entry name" value="Calcineurin-like_PHP"/>
</dbReference>
<dbReference type="GO" id="GO:0005737">
    <property type="term" value="C:cytoplasm"/>
    <property type="evidence" value="ECO:0007669"/>
    <property type="project" value="InterPro"/>
</dbReference>
<comment type="pathway">
    <text evidence="10">Glycolipid biosynthesis; lipid IV(A) biosynthesis; lipid IV(A) from (3R)-3-hydroxytetradecanoyl-[acyl-carrier-protein] and UDP-N-acetyl-alpha-D-glucosamine: step 4/6.</text>
</comment>
<dbReference type="PANTHER" id="PTHR34990">
    <property type="entry name" value="UDP-2,3-DIACYLGLUCOSAMINE HYDROLASE-RELATED"/>
    <property type="match status" value="1"/>
</dbReference>
<dbReference type="CDD" id="cd07398">
    <property type="entry name" value="MPP_YbbF-LpxH"/>
    <property type="match status" value="1"/>
</dbReference>